<dbReference type="GO" id="GO:0050660">
    <property type="term" value="F:flavin adenine dinucleotide binding"/>
    <property type="evidence" value="ECO:0007669"/>
    <property type="project" value="TreeGrafter"/>
</dbReference>
<keyword evidence="3" id="KW-0274">FAD</keyword>
<evidence type="ECO:0000256" key="2">
    <source>
        <dbReference type="ARBA" id="ARBA00022630"/>
    </source>
</evidence>
<dbReference type="Pfam" id="PF07992">
    <property type="entry name" value="Pyr_redox_2"/>
    <property type="match status" value="1"/>
</dbReference>
<evidence type="ECO:0000256" key="5">
    <source>
        <dbReference type="SAM" id="Coils"/>
    </source>
</evidence>
<feature type="compositionally biased region" description="Basic residues" evidence="6">
    <location>
        <begin position="2472"/>
        <end position="2483"/>
    </location>
</feature>
<feature type="compositionally biased region" description="Basic and acidic residues" evidence="6">
    <location>
        <begin position="1208"/>
        <end position="1217"/>
    </location>
</feature>
<feature type="compositionally biased region" description="Acidic residues" evidence="6">
    <location>
        <begin position="761"/>
        <end position="773"/>
    </location>
</feature>
<feature type="compositionally biased region" description="Polar residues" evidence="6">
    <location>
        <begin position="246"/>
        <end position="260"/>
    </location>
</feature>
<dbReference type="Proteomes" id="UP000011668">
    <property type="component" value="Unassembled WGS sequence"/>
</dbReference>
<feature type="coiled-coil region" evidence="5">
    <location>
        <begin position="2146"/>
        <end position="2242"/>
    </location>
</feature>
<feature type="region of interest" description="Disordered" evidence="6">
    <location>
        <begin position="709"/>
        <end position="796"/>
    </location>
</feature>
<sequence length="3020" mass="328900">MAQSTTSKTTHNIIKYASHKVPLSAQVPTNEIQWWVQWKSHEGEHLRLTIAVTAVRTPSGSGTQPMARHVLKIVYLSEDVEEIQNASQSMASEALLVSMVRFRRIHLVISGRELPLKAVYKNRSVAFRYLYPMIQNGNTPQVHSFRPVSHTAADQTADDALNFIDSIKYICPCSTARDQRPTETHVTEQANSTQRPPSAMVIEGSAKTAPHRRIAPINRPITPSRISNLPLPRNATTYRKSTMFTDMLSSPSLGTGNSQARGVPGSSSGSSASGGKSANPTQVKATVDGVVIDRGELVDEPNHIIVDEGPLTEPGRAEATNISQVGRAIVQYAPSPTQPEETQFNAPTRVGTNQSRAHVQVSREGQQLQPRAIEILHAAEETPGELTKIVPGIRQLRDASDIYTMPFDELQQLVAEVIREPGFPELVSSDMYLIGWSSTQNVERKRPSGGTARDDGGPRLSSAEMLISRVWTLSSLPTGDCGWKVTPDGCVVYLCGDTDFEFIVFASLLPASVVSAGLACFYTHVVGLRLVLKLYLFPQRAGLVLSHHRLTRPWVTDNYYHSLTMATRPPLPHHGSHPGPARHHLTRLHVPQSISISPGYFSEQALFTPGPNTAQVSQAAFMANNFPQGPQTAFLLNTPGPTQSTFLAQQQQPRPGPMHRHHASIAMGMPLTPGGGVFQQQQQSHFASMGAQNPPPMGGLGVPPFVPRSRRTISIGGPPKAVLGGPNRKTSPLPPTPAGENAPPLPDVKRKKCTVRLPLESDQEPEADAGDADESAKRTRSLWSREPVPPSQLPPQVTLDDQLDIMSMEPHPEHIKQGETLAPRINLSSKHSTTDTLGYHAPGNNRAEIGQAGRRTREWRSILAIPGTWSRVLGEWLSTRIITLHHAYLVIRGFKRGDQEWVADKFLSGNQISTPADPSLLFSKLNKLQASQSPSSTSSPGPNSPFFTQPRLPQHGYTQSLAVKPQFGFSPQLNGALDLTTQKSPNLSTSVSMVSDSESQGPILHAPQGIVPVRATALSRPDFIRGFGLDVTEEEDEGQEDEEAADTQTPSDGDENGSNVHHDANGGFTQAFGQPFPVKPAPLAHSQPEPTADEEDADDEGDDSMTAAAHSRHHSRHLSHASLRSLGRRTMSEEPPASRGVREEDLPEGESEYEQSQARSAVETWDMPNDTPEVAESDSGHYEEGLDGVADWTGSDTESTGEWSNPSDEERAREERRLRKMNRRQDSVNVPRRIPEFPHPPHVPAEPYVPMRVERAQSEDIVSNPSEEGFVHIQTHEDGHLHQSGNLSPRPFRPLPPVPQSASHSRQPSANLIFNHPGSAELRHVESGPHSRGQSLVSQPGANRDALNPLAKPFVFGSIRGSSTSSIPISQPVRGSVGSPSEFGPIAPPPGAHSRQASVSTAAPAPTTTKLNAGAVEFKPSGGMFSNASFTFKLPPGVPTLAFGSGDSTSRHSLVEPPLQSPARATQGREKRQRRISDGVGLENTELDSPVEPMQKDTPGRDNIATWRYPQPVGSPAVVPKTETTIPKPMLNPAAKPFSFNGPATLSRATLPADTPQPSVIAPVEKTPLSIFAPQSKRATLPEFALPSTGNTVPASVFKSLVQSDGPTRPTVRSRLSSREAFEAHSNRPSLDDINVPSISSRKTSKPILTVQNPNTPPQPTTDVFGPIHSSAQKPLSKSPIPGFLKLGPPPRRPSPSPAKSRLFSPNLVPSSPSDIGAGDSDIQTAVQNALDAKLDSWRKELTGSLAGVRDSKETRKVNNLSGPSELDLELIRSTIESGQVTTRSMLQRELGTMMERMDLISAAQVPHTLDSSRIAEGLGSSVLQPLAQLSSQISSLQENIHQQKAAAQQDLLEQLTSALRPHLEAARAVPIDTEALTIQLSQAVKPHISQLIDLASDKRETATLIVQHLTPALNNIQPPKIDVNNLATQIALALKSAIPPPTDPHVIKEHVADLVVERLDSRLAVRDSSYNTEAISKRVMEALVPILQPTELASAVTKIDEMAKHQESVLLKTQDLLKAQEVQSAGLGGLPKSLEEAITTLKSSHTEFIEKLRSFTPLDEVQKIGATNLELHTQLGNARAAHAQVCGEKDVLADRLRAAEQELASLRAAAAERESTSTSQATELSSLKVKEASAQAALSESQVKLERSESLLRVNQDRIASLEKTNDEQNQQNHELQLKVNTLELQVTYATRDLESSKRIVSQLETQRNNLMAQQKHWDDLRRTAERVENLCQQMEREDSEEVVELKRTVDENKILQGEHAYLKKRYDEQERRIADFTRGQQTAKQTITQAQQQAAEWERRAKEADTELDTYRSRAEELEDANTRLHQDFTQLQLKVKDLTETEEKQKQQNQTMQNQIVALEHQLDALKTELAEAARPQTPVAPIPQRNGVVTGLPVGLPRSISRLSQGTPVYTPTRQGPVVSLHGTNGLTNGKLDLASEPTSASSSEGVWASMHAPSNDGLAPPQTPRPSHARQAQHHRPRVPSPTHSVVSSMTRDEDGWYISYLANPVECLPNADGYVYVKRIIEMVEYHLHAEVCGNTQVQQGKPIIKAIVMQTATIIVRPSVPYLSCVTAAELKICRYDTVFVIEFGHQAYQPVRLTNVLTSTILHLQPPDEDIFQQILLLFLLAMADIKNIVVVGSGGGGVPLVQTLQKQINPVTHRIVVVEKRNYYAHWPSLLVSQLSLSSLLFERETNLALQRASVTDEGSIDERGLVPNDRAFDSAVKVVRSGAKQITPTEVITESGETIPYEHLVFATGSTWSGPLALPDEREDAIAHFRSFKKQLAAVDYILIVGGGAVGLEMAGEIQHHYPGKKITIVHGGTELMNSTYPHKFRKSLLDALTKKGAHVVLGDKISPDVLPEDGYVTTQSGTRIRADLVIPAAGGRPNTAVVSTLDSSVVTKSGTVLVTPELRVKLSSGAQNVWAIGDIIEWPEQKVGMVFKASTGHAPTVAKNILASVQGGKEAQYEGKPEMIFVTLGPKGGRGLAPFFGGVVIGDWIVSKMKSSGLFLDKIRGGLGY</sequence>
<feature type="compositionally biased region" description="Basic and acidic residues" evidence="6">
    <location>
        <begin position="1617"/>
        <end position="1626"/>
    </location>
</feature>
<dbReference type="InterPro" id="IPR023753">
    <property type="entry name" value="FAD/NAD-binding_dom"/>
</dbReference>
<comment type="similarity">
    <text evidence="1">Belongs to the FAD-dependent oxidoreductase family.</text>
</comment>
<dbReference type="EMBL" id="AFRT01000581">
    <property type="protein sequence ID" value="ELU43301.1"/>
    <property type="molecule type" value="Genomic_DNA"/>
</dbReference>
<feature type="compositionally biased region" description="Polar residues" evidence="6">
    <location>
        <begin position="2407"/>
        <end position="2418"/>
    </location>
</feature>
<feature type="coiled-coil region" evidence="5">
    <location>
        <begin position="2090"/>
        <end position="2117"/>
    </location>
</feature>
<feature type="region of interest" description="Disordered" evidence="6">
    <location>
        <begin position="1362"/>
        <end position="1404"/>
    </location>
</feature>
<keyword evidence="9" id="KW-1185">Reference proteome</keyword>
<feature type="compositionally biased region" description="Polar residues" evidence="6">
    <location>
        <begin position="187"/>
        <end position="196"/>
    </location>
</feature>
<feature type="compositionally biased region" description="Acidic residues" evidence="6">
    <location>
        <begin position="1033"/>
        <end position="1045"/>
    </location>
</feature>
<feature type="compositionally biased region" description="Polar residues" evidence="6">
    <location>
        <begin position="1332"/>
        <end position="1341"/>
    </location>
</feature>
<dbReference type="Gene3D" id="3.50.50.100">
    <property type="match status" value="1"/>
</dbReference>
<feature type="compositionally biased region" description="Pro residues" evidence="6">
    <location>
        <begin position="1688"/>
        <end position="1697"/>
    </location>
</feature>
<dbReference type="SUPFAM" id="SSF51905">
    <property type="entry name" value="FAD/NAD(P)-binding domain"/>
    <property type="match status" value="1"/>
</dbReference>
<feature type="coiled-coil region" evidence="5">
    <location>
        <begin position="2282"/>
        <end position="2372"/>
    </location>
</feature>
<feature type="region of interest" description="Disordered" evidence="6">
    <location>
        <begin position="246"/>
        <end position="284"/>
    </location>
</feature>
<organism evidence="8 9">
    <name type="scientific">Thanatephorus cucumeris (strain AG1-IA)</name>
    <name type="common">Rice sheath blight fungus</name>
    <name type="synonym">Rhizoctonia solani</name>
    <dbReference type="NCBI Taxonomy" id="983506"/>
    <lineage>
        <taxon>Eukaryota</taxon>
        <taxon>Fungi</taxon>
        <taxon>Dikarya</taxon>
        <taxon>Basidiomycota</taxon>
        <taxon>Agaricomycotina</taxon>
        <taxon>Agaricomycetes</taxon>
        <taxon>Cantharellales</taxon>
        <taxon>Ceratobasidiaceae</taxon>
        <taxon>Rhizoctonia</taxon>
        <taxon>Rhizoctonia solani AG-1</taxon>
    </lineage>
</organism>
<feature type="compositionally biased region" description="Basic residues" evidence="6">
    <location>
        <begin position="1110"/>
        <end position="1119"/>
    </location>
</feature>
<evidence type="ECO:0000256" key="4">
    <source>
        <dbReference type="ARBA" id="ARBA00023002"/>
    </source>
</evidence>
<reference evidence="8 9" key="1">
    <citation type="journal article" date="2013" name="Nat. Commun.">
        <title>The evolution and pathogenic mechanisms of the rice sheath blight pathogen.</title>
        <authorList>
            <person name="Zheng A."/>
            <person name="Lin R."/>
            <person name="Xu L."/>
            <person name="Qin P."/>
            <person name="Tang C."/>
            <person name="Ai P."/>
            <person name="Zhang D."/>
            <person name="Liu Y."/>
            <person name="Sun Z."/>
            <person name="Feng H."/>
            <person name="Wang Y."/>
            <person name="Chen Y."/>
            <person name="Liang X."/>
            <person name="Fu R."/>
            <person name="Li Q."/>
            <person name="Zhang J."/>
            <person name="Yu X."/>
            <person name="Xie Z."/>
            <person name="Ding L."/>
            <person name="Guan P."/>
            <person name="Tang J."/>
            <person name="Liang Y."/>
            <person name="Wang S."/>
            <person name="Deng Q."/>
            <person name="Li S."/>
            <person name="Zhu J."/>
            <person name="Wang L."/>
            <person name="Liu H."/>
            <person name="Li P."/>
        </authorList>
    </citation>
    <scope>NUCLEOTIDE SEQUENCE [LARGE SCALE GENOMIC DNA]</scope>
    <source>
        <strain evidence="9">AG-1 IA</strain>
    </source>
</reference>
<gene>
    <name evidence="8" type="ORF">AG1IA_02668</name>
</gene>
<name>L8WZ13_THACA</name>
<feature type="region of interest" description="Disordered" evidence="6">
    <location>
        <begin position="178"/>
        <end position="198"/>
    </location>
</feature>
<feature type="domain" description="FAD/NAD(P)-binding" evidence="7">
    <location>
        <begin position="2636"/>
        <end position="2936"/>
    </location>
</feature>
<evidence type="ECO:0000259" key="7">
    <source>
        <dbReference type="Pfam" id="PF07992"/>
    </source>
</evidence>
<feature type="region of interest" description="Disordered" evidence="6">
    <location>
        <begin position="1033"/>
        <end position="1247"/>
    </location>
</feature>
<evidence type="ECO:0000256" key="6">
    <source>
        <dbReference type="SAM" id="MobiDB-lite"/>
    </source>
</evidence>
<dbReference type="GO" id="GO:0005737">
    <property type="term" value="C:cytoplasm"/>
    <property type="evidence" value="ECO:0007669"/>
    <property type="project" value="TreeGrafter"/>
</dbReference>
<keyword evidence="2" id="KW-0285">Flavoprotein</keyword>
<dbReference type="GO" id="GO:0004174">
    <property type="term" value="F:electron-transferring-flavoprotein dehydrogenase activity"/>
    <property type="evidence" value="ECO:0007669"/>
    <property type="project" value="TreeGrafter"/>
</dbReference>
<evidence type="ECO:0000256" key="3">
    <source>
        <dbReference type="ARBA" id="ARBA00022827"/>
    </source>
</evidence>
<evidence type="ECO:0000256" key="1">
    <source>
        <dbReference type="ARBA" id="ARBA00006442"/>
    </source>
</evidence>
<keyword evidence="5" id="KW-0175">Coiled coil</keyword>
<evidence type="ECO:0000313" key="8">
    <source>
        <dbReference type="EMBL" id="ELU43301.1"/>
    </source>
</evidence>
<accession>L8WZ13</accession>
<feature type="region of interest" description="Disordered" evidence="6">
    <location>
        <begin position="931"/>
        <end position="952"/>
    </location>
</feature>
<feature type="compositionally biased region" description="Polar residues" evidence="6">
    <location>
        <begin position="1194"/>
        <end position="1206"/>
    </location>
</feature>
<feature type="compositionally biased region" description="Polar residues" evidence="6">
    <location>
        <begin position="1300"/>
        <end position="1312"/>
    </location>
</feature>
<dbReference type="HOGENOM" id="CLU_226036_0_0_1"/>
<feature type="region of interest" description="Disordered" evidence="6">
    <location>
        <begin position="1277"/>
        <end position="1348"/>
    </location>
</feature>
<dbReference type="PRINTS" id="PR00368">
    <property type="entry name" value="FADPNR"/>
</dbReference>
<keyword evidence="4" id="KW-0560">Oxidoreductase</keyword>
<dbReference type="InterPro" id="IPR036188">
    <property type="entry name" value="FAD/NAD-bd_sf"/>
</dbReference>
<evidence type="ECO:0000313" key="9">
    <source>
        <dbReference type="Proteomes" id="UP000011668"/>
    </source>
</evidence>
<feature type="compositionally biased region" description="Low complexity" evidence="6">
    <location>
        <begin position="931"/>
        <end position="945"/>
    </location>
</feature>
<feature type="region of interest" description="Disordered" evidence="6">
    <location>
        <begin position="2407"/>
        <end position="2493"/>
    </location>
</feature>
<dbReference type="PRINTS" id="PR00411">
    <property type="entry name" value="PNDRDTASEI"/>
</dbReference>
<feature type="compositionally biased region" description="Low complexity" evidence="6">
    <location>
        <begin position="1120"/>
        <end position="1129"/>
    </location>
</feature>
<dbReference type="PANTHER" id="PTHR43735">
    <property type="entry name" value="APOPTOSIS-INDUCING FACTOR 1"/>
    <property type="match status" value="1"/>
</dbReference>
<feature type="compositionally biased region" description="Low complexity" evidence="6">
    <location>
        <begin position="265"/>
        <end position="278"/>
    </location>
</feature>
<comment type="caution">
    <text evidence="8">The sequence shown here is derived from an EMBL/GenBank/DDBJ whole genome shotgun (WGS) entry which is preliminary data.</text>
</comment>
<feature type="region of interest" description="Disordered" evidence="6">
    <location>
        <begin position="1443"/>
        <end position="1502"/>
    </location>
</feature>
<dbReference type="OrthoDB" id="3357224at2759"/>
<protein>
    <submittedName>
        <fullName evidence="8">Pyridine nucleotide-disulfide oxidoreductase domain-containing protein</fullName>
    </submittedName>
</protein>
<proteinExistence type="inferred from homology"/>
<dbReference type="PANTHER" id="PTHR43735:SF3">
    <property type="entry name" value="FERROPTOSIS SUPPRESSOR PROTEIN 1"/>
    <property type="match status" value="1"/>
</dbReference>
<feature type="region of interest" description="Disordered" evidence="6">
    <location>
        <begin position="1601"/>
        <end position="1706"/>
    </location>
</feature>
<feature type="compositionally biased region" description="Acidic residues" evidence="6">
    <location>
        <begin position="1091"/>
        <end position="1103"/>
    </location>
</feature>
<dbReference type="STRING" id="983506.L8WZ13"/>